<dbReference type="Proteomes" id="UP001470230">
    <property type="component" value="Unassembled WGS sequence"/>
</dbReference>
<gene>
    <name evidence="1" type="ORF">M9Y10_014883</name>
</gene>
<evidence type="ECO:0000313" key="1">
    <source>
        <dbReference type="EMBL" id="KAK8896956.1"/>
    </source>
</evidence>
<evidence type="ECO:0008006" key="3">
    <source>
        <dbReference type="Google" id="ProtNLM"/>
    </source>
</evidence>
<dbReference type="InterPro" id="IPR041164">
    <property type="entry name" value="LDcluster4"/>
</dbReference>
<dbReference type="Gene3D" id="3.40.50.450">
    <property type="match status" value="1"/>
</dbReference>
<reference evidence="1 2" key="1">
    <citation type="submission" date="2024-04" db="EMBL/GenBank/DDBJ databases">
        <title>Tritrichomonas musculus Genome.</title>
        <authorList>
            <person name="Alves-Ferreira E."/>
            <person name="Grigg M."/>
            <person name="Lorenzi H."/>
            <person name="Galac M."/>
        </authorList>
    </citation>
    <scope>NUCLEOTIDE SEQUENCE [LARGE SCALE GENOMIC DNA]</scope>
    <source>
        <strain evidence="1 2">EAF2021</strain>
    </source>
</reference>
<keyword evidence="2" id="KW-1185">Reference proteome</keyword>
<comment type="caution">
    <text evidence="1">The sequence shown here is derived from an EMBL/GenBank/DDBJ whole genome shotgun (WGS) entry which is preliminary data.</text>
</comment>
<evidence type="ECO:0000313" key="2">
    <source>
        <dbReference type="Proteomes" id="UP001470230"/>
    </source>
</evidence>
<name>A0ABR2L1V0_9EUKA</name>
<protein>
    <recommendedName>
        <fullName evidence="3">Rossmann fold nucleotide-binding protein</fullName>
    </recommendedName>
</protein>
<dbReference type="SUPFAM" id="SSF102405">
    <property type="entry name" value="MCP/YpsA-like"/>
    <property type="match status" value="1"/>
</dbReference>
<accession>A0ABR2L1V0</accession>
<sequence>MKKLQIGIIGSAADLNFGNDAGEFAKKIGELIAKSGNIILFGAEKEHSSLSTIAAVESKKNGGLTVGITSGKNKEVYGGFQPDVLITSGLGIGGGREFALALSCDVVIAICGGAGTLNEMAVAYQSNIPIVTVTKFGGWAKKLANTFLDDRKRVKCIEATTPEQAVEEAIKAGRENHN</sequence>
<dbReference type="Pfam" id="PF18306">
    <property type="entry name" value="LDcluster4"/>
    <property type="match status" value="1"/>
</dbReference>
<organism evidence="1 2">
    <name type="scientific">Tritrichomonas musculus</name>
    <dbReference type="NCBI Taxonomy" id="1915356"/>
    <lineage>
        <taxon>Eukaryota</taxon>
        <taxon>Metamonada</taxon>
        <taxon>Parabasalia</taxon>
        <taxon>Tritrichomonadida</taxon>
        <taxon>Tritrichomonadidae</taxon>
        <taxon>Tritrichomonas</taxon>
    </lineage>
</organism>
<proteinExistence type="predicted"/>
<dbReference type="EMBL" id="JAPFFF010000002">
    <property type="protein sequence ID" value="KAK8896956.1"/>
    <property type="molecule type" value="Genomic_DNA"/>
</dbReference>